<sequence length="323" mass="37806">METEQITDERNFIKGEMIHTIFENKQEHFSIAKIKILETNQKFEEDEVVIKGYFRRLDPGETYEFYGRVVDHKRFGRQFQVESYQRFLPESKEGVIAYLSSDLFPGVGKKTAERIVHMLGGYALSKILNDQSVLAQVKGIPKDKQEKIYQILQENQGFEHIVIQLSKYGFGLKMAQKMYAAFKDETLDTLQTNPYAFVFEVEGFGFLRADQMAREHDITSDHPTRLQAACIYLLQNSLQDGHVYLPLDHLLHEMDRLLDGEANNIDIDKMTKEIIELNKDKQIIVIEKKYISHHFIILKQASVPKLNEYLRKKWNGFLQMLNY</sequence>
<organism evidence="3 4">
    <name type="scientific">Gracilibacillus boraciitolerans JCM 21714</name>
    <dbReference type="NCBI Taxonomy" id="1298598"/>
    <lineage>
        <taxon>Bacteria</taxon>
        <taxon>Bacillati</taxon>
        <taxon>Bacillota</taxon>
        <taxon>Bacilli</taxon>
        <taxon>Bacillales</taxon>
        <taxon>Bacillaceae</taxon>
        <taxon>Gracilibacillus</taxon>
    </lineage>
</organism>
<reference evidence="3 4" key="1">
    <citation type="journal article" date="2014" name="Genome Announc.">
        <title>Draft Genome Sequence of the Boron-Tolerant and Moderately Halotolerant Bacterium Gracilibacillus boraciitolerans JCM 21714T.</title>
        <authorList>
            <person name="Ahmed I."/>
            <person name="Oshima K."/>
            <person name="Suda W."/>
            <person name="Kitamura K."/>
            <person name="Iida T."/>
            <person name="Ohmori Y."/>
            <person name="Fujiwara T."/>
            <person name="Hattori M."/>
            <person name="Ohkuma M."/>
        </authorList>
    </citation>
    <scope>NUCLEOTIDE SEQUENCE [LARGE SCALE GENOMIC DNA]</scope>
    <source>
        <strain evidence="3 4">JCM 21714</strain>
    </source>
</reference>
<dbReference type="RefSeq" id="WP_235182814.1">
    <property type="nucleotide sequence ID" value="NZ_BAVS01000019.1"/>
</dbReference>
<dbReference type="Proteomes" id="UP000019102">
    <property type="component" value="Unassembled WGS sequence"/>
</dbReference>
<dbReference type="EMBL" id="BAVS01000019">
    <property type="protein sequence ID" value="GAE94116.1"/>
    <property type="molecule type" value="Genomic_DNA"/>
</dbReference>
<dbReference type="Pfam" id="PF23139">
    <property type="entry name" value="OB_YrrC"/>
    <property type="match status" value="1"/>
</dbReference>
<dbReference type="Gene3D" id="1.10.150.20">
    <property type="entry name" value="5' to 3' exonuclease, C-terminal subdomain"/>
    <property type="match status" value="1"/>
</dbReference>
<dbReference type="Pfam" id="PF14490">
    <property type="entry name" value="HHH_RecD2"/>
    <property type="match status" value="1"/>
</dbReference>
<keyword evidence="3" id="KW-0547">Nucleotide-binding</keyword>
<comment type="caution">
    <text evidence="3">The sequence shown here is derived from an EMBL/GenBank/DDBJ whole genome shotgun (WGS) entry which is preliminary data.</text>
</comment>
<dbReference type="eggNOG" id="COG0507">
    <property type="taxonomic scope" value="Bacteria"/>
</dbReference>
<dbReference type="InterPro" id="IPR027417">
    <property type="entry name" value="P-loop_NTPase"/>
</dbReference>
<name>W4VLT4_9BACI</name>
<dbReference type="SUPFAM" id="SSF52540">
    <property type="entry name" value="P-loop containing nucleoside triphosphate hydrolases"/>
    <property type="match status" value="1"/>
</dbReference>
<evidence type="ECO:0000259" key="1">
    <source>
        <dbReference type="Pfam" id="PF14490"/>
    </source>
</evidence>
<dbReference type="AlphaFoldDB" id="W4VLT4"/>
<dbReference type="InterPro" id="IPR055446">
    <property type="entry name" value="RecD2_N_OB"/>
</dbReference>
<feature type="domain" description="ATP-dependent RecD2 DNA helicase OB-fold" evidence="2">
    <location>
        <begin position="12"/>
        <end position="89"/>
    </location>
</feature>
<keyword evidence="3" id="KW-0347">Helicase</keyword>
<dbReference type="GO" id="GO:0004386">
    <property type="term" value="F:helicase activity"/>
    <property type="evidence" value="ECO:0007669"/>
    <property type="project" value="UniProtKB-KW"/>
</dbReference>
<evidence type="ECO:0000259" key="2">
    <source>
        <dbReference type="Pfam" id="PF23139"/>
    </source>
</evidence>
<proteinExistence type="predicted"/>
<dbReference type="STRING" id="1298598.JCM21714_3250"/>
<protein>
    <submittedName>
        <fullName evidence="3">RecD-like DNA helicase YrrC</fullName>
    </submittedName>
</protein>
<keyword evidence="4" id="KW-1185">Reference proteome</keyword>
<dbReference type="InterPro" id="IPR029493">
    <property type="entry name" value="RecD2-like_HHH"/>
</dbReference>
<evidence type="ECO:0000313" key="4">
    <source>
        <dbReference type="Proteomes" id="UP000019102"/>
    </source>
</evidence>
<accession>W4VLT4</accession>
<keyword evidence="3" id="KW-0067">ATP-binding</keyword>
<keyword evidence="3" id="KW-0378">Hydrolase</keyword>
<evidence type="ECO:0000313" key="3">
    <source>
        <dbReference type="EMBL" id="GAE94116.1"/>
    </source>
</evidence>
<dbReference type="Gene3D" id="1.10.10.2220">
    <property type="match status" value="1"/>
</dbReference>
<feature type="domain" description="ATP-dependent RecD2 DNA helicase-like helix-hairpin-helix" evidence="1">
    <location>
        <begin position="154"/>
        <end position="244"/>
    </location>
</feature>
<gene>
    <name evidence="3" type="ORF">JCM21714_3250</name>
</gene>